<organism evidence="2 3">
    <name type="scientific">Pseudomonas meliae</name>
    <dbReference type="NCBI Taxonomy" id="86176"/>
    <lineage>
        <taxon>Bacteria</taxon>
        <taxon>Pseudomonadati</taxon>
        <taxon>Pseudomonadota</taxon>
        <taxon>Gammaproteobacteria</taxon>
        <taxon>Pseudomonadales</taxon>
        <taxon>Pseudomonadaceae</taxon>
        <taxon>Pseudomonas</taxon>
    </lineage>
</organism>
<proteinExistence type="predicted"/>
<dbReference type="PATRIC" id="fig|86176.4.peg.3968"/>
<keyword evidence="3" id="KW-1185">Reference proteome</keyword>
<name>A0A0P9UR00_9PSED</name>
<dbReference type="NCBIfam" id="NF033883">
    <property type="entry name" value="conj_TraQ_IncI1"/>
    <property type="match status" value="1"/>
</dbReference>
<dbReference type="InterPro" id="IPR048039">
    <property type="entry name" value="TraQ-like"/>
</dbReference>
<evidence type="ECO:0000313" key="2">
    <source>
        <dbReference type="EMBL" id="KPX91112.1"/>
    </source>
</evidence>
<dbReference type="AlphaFoldDB" id="A0A0P9UR00"/>
<feature type="transmembrane region" description="Helical" evidence="1">
    <location>
        <begin position="6"/>
        <end position="33"/>
    </location>
</feature>
<dbReference type="Proteomes" id="UP000050455">
    <property type="component" value="Unassembled WGS sequence"/>
</dbReference>
<feature type="transmembrane region" description="Helical" evidence="1">
    <location>
        <begin position="53"/>
        <end position="75"/>
    </location>
</feature>
<accession>A0A0P9UR00</accession>
<gene>
    <name evidence="2" type="ORF">ALO64_03527</name>
</gene>
<keyword evidence="1" id="KW-0472">Membrane</keyword>
<dbReference type="RefSeq" id="WP_044345714.1">
    <property type="nucleotide sequence ID" value="NZ_JYHE01000217.1"/>
</dbReference>
<sequence length="177" mass="18730">MDLASMIISAANSLVAALWGLLWSLSALAGMIYAGTVLRRMQLATIDPGHRPITLGSTFAVLVIGAALFNMSGVISSTWSSFGEGATNYGAISYSGAESFGRFKEAVNAVLTLTSFAGGCFFFKGLLLMKKAALDGDGSQGGDDVIWRGLTHMIFGAALTHVDKVIEAFQATFKLYW</sequence>
<keyword evidence="1" id="KW-1133">Transmembrane helix</keyword>
<comment type="caution">
    <text evidence="2">The sequence shown here is derived from an EMBL/GenBank/DDBJ whole genome shotgun (WGS) entry which is preliminary data.</text>
</comment>
<reference evidence="2 3" key="1">
    <citation type="submission" date="2015-09" db="EMBL/GenBank/DDBJ databases">
        <title>Genome announcement of multiple Pseudomonas syringae strains.</title>
        <authorList>
            <person name="Thakur S."/>
            <person name="Wang P.W."/>
            <person name="Gong Y."/>
            <person name="Weir B.S."/>
            <person name="Guttman D.S."/>
        </authorList>
    </citation>
    <scope>NUCLEOTIDE SEQUENCE [LARGE SCALE GENOMIC DNA]</scope>
    <source>
        <strain evidence="2 3">ICMP6289</strain>
    </source>
</reference>
<dbReference type="EMBL" id="LJQT01000165">
    <property type="protein sequence ID" value="KPX91112.1"/>
    <property type="molecule type" value="Genomic_DNA"/>
</dbReference>
<evidence type="ECO:0000313" key="3">
    <source>
        <dbReference type="Proteomes" id="UP000050455"/>
    </source>
</evidence>
<protein>
    <submittedName>
        <fullName evidence="2">Conjugal transfer protein TraQ</fullName>
    </submittedName>
</protein>
<keyword evidence="1" id="KW-0812">Transmembrane</keyword>
<feature type="transmembrane region" description="Helical" evidence="1">
    <location>
        <begin position="106"/>
        <end position="127"/>
    </location>
</feature>
<evidence type="ECO:0000256" key="1">
    <source>
        <dbReference type="SAM" id="Phobius"/>
    </source>
</evidence>